<evidence type="ECO:0000313" key="3">
    <source>
        <dbReference type="Proteomes" id="UP000016480"/>
    </source>
</evidence>
<sequence length="472" mass="51898">MANRLSILFVFLSFLIINCSMASEFKQAYAPIKVGPRVIMIPIERTPDAPIYVSVKPDSAGDTLVWTAARLAKYYRIEQFVDGKWEMVNANVSGTRYTMPATASGVYRVTACDEYGCAVAKQQNRVVSEPFSVKAFYSNRSQVDDYGLVEVSWQVSGAATVSIMKSTQDGATYSWNALNPTQGTLKSHLSSMSSFTLTAHDFGGKSTSRVLSIATLPENPVELNGVKGSFLQPLFLSGLDVIERSVLEYEDNLYFATHGGRLHRYSVTKEAGKIIDWHGGWDIPLVGVVNSAPIIEGDKLFFTISMRNGKGKVCSAFLADGKMHSCSEEKSSNVLASPVIINQAPSSNLSAVSTFFTESQNVESGVYVFQRDGLIQVLDPNDLSIVLNEYRIGGVSAEFINTPSLITDDSGERQQFIMQNSENEIFGVDVPTRTVPSTISNTMNQWFGSEQTQTPSTNNQIQILPVVWREKL</sequence>
<accession>A0A8T0CBB3</accession>
<evidence type="ECO:0000313" key="2">
    <source>
        <dbReference type="EMBL" id="KAF7788054.1"/>
    </source>
</evidence>
<name>A0A8T0CBB3_9GAMM</name>
<organism evidence="2 3">
    <name type="scientific">Pseudoalteromonas rubra</name>
    <dbReference type="NCBI Taxonomy" id="43658"/>
    <lineage>
        <taxon>Bacteria</taxon>
        <taxon>Pseudomonadati</taxon>
        <taxon>Pseudomonadota</taxon>
        <taxon>Gammaproteobacteria</taxon>
        <taxon>Alteromonadales</taxon>
        <taxon>Pseudoalteromonadaceae</taxon>
        <taxon>Pseudoalteromonas</taxon>
    </lineage>
</organism>
<proteinExistence type="predicted"/>
<feature type="signal peptide" evidence="1">
    <location>
        <begin position="1"/>
        <end position="22"/>
    </location>
</feature>
<dbReference type="Gene3D" id="2.60.40.10">
    <property type="entry name" value="Immunoglobulins"/>
    <property type="match status" value="1"/>
</dbReference>
<comment type="caution">
    <text evidence="2">The sequence shown here is derived from an EMBL/GenBank/DDBJ whole genome shotgun (WGS) entry which is preliminary data.</text>
</comment>
<evidence type="ECO:0000256" key="1">
    <source>
        <dbReference type="SAM" id="SignalP"/>
    </source>
</evidence>
<dbReference type="GeneID" id="61356876"/>
<dbReference type="InterPro" id="IPR013783">
    <property type="entry name" value="Ig-like_fold"/>
</dbReference>
<reference evidence="2 3" key="1">
    <citation type="journal article" date="2012" name="J. Bacteriol.">
        <title>Genome sequence of the cycloprodigiosin-producing bacterial strain Pseudoalteromonas rubra ATCC 29570(T).</title>
        <authorList>
            <person name="Xie B.B."/>
            <person name="Shu Y.L."/>
            <person name="Qin Q.L."/>
            <person name="Rong J.C."/>
            <person name="Zhang X.Y."/>
            <person name="Chen X.L."/>
            <person name="Zhou B.C."/>
            <person name="Zhang Y.Z."/>
        </authorList>
    </citation>
    <scope>NUCLEOTIDE SEQUENCE [LARGE SCALE GENOMIC DNA]</scope>
    <source>
        <strain evidence="2 3">DSM 6842</strain>
    </source>
</reference>
<protein>
    <recommendedName>
        <fullName evidence="4">PKD domain-containing protein</fullName>
    </recommendedName>
</protein>
<dbReference type="EMBL" id="AHCD03000027">
    <property type="protein sequence ID" value="KAF7788054.1"/>
    <property type="molecule type" value="Genomic_DNA"/>
</dbReference>
<dbReference type="InterPro" id="IPR011047">
    <property type="entry name" value="Quinoprotein_ADH-like_sf"/>
</dbReference>
<dbReference type="RefSeq" id="WP_010387240.1">
    <property type="nucleotide sequence ID" value="NZ_AHCD03000027.1"/>
</dbReference>
<evidence type="ECO:0008006" key="4">
    <source>
        <dbReference type="Google" id="ProtNLM"/>
    </source>
</evidence>
<dbReference type="SUPFAM" id="SSF50998">
    <property type="entry name" value="Quinoprotein alcohol dehydrogenase-like"/>
    <property type="match status" value="1"/>
</dbReference>
<dbReference type="AlphaFoldDB" id="A0A8T0CBB3"/>
<keyword evidence="1" id="KW-0732">Signal</keyword>
<gene>
    <name evidence="2" type="ORF">PRUB_a2613</name>
</gene>
<dbReference type="Proteomes" id="UP000016480">
    <property type="component" value="Unassembled WGS sequence"/>
</dbReference>
<feature type="chain" id="PRO_5035915461" description="PKD domain-containing protein" evidence="1">
    <location>
        <begin position="23"/>
        <end position="472"/>
    </location>
</feature>